<dbReference type="InterPro" id="IPR006336">
    <property type="entry name" value="GCS2"/>
</dbReference>
<dbReference type="PANTHER" id="PTHR36510:SF1">
    <property type="entry name" value="GLUTAMATE--CYSTEINE LIGASE 2-RELATED"/>
    <property type="match status" value="1"/>
</dbReference>
<dbReference type="SUPFAM" id="SSF55931">
    <property type="entry name" value="Glutamine synthetase/guanido kinase"/>
    <property type="match status" value="1"/>
</dbReference>
<accession>A0A6B3SI43</accession>
<dbReference type="PANTHER" id="PTHR36510">
    <property type="entry name" value="GLUTAMATE--CYSTEINE LIGASE 2-RELATED"/>
    <property type="match status" value="1"/>
</dbReference>
<proteinExistence type="predicted"/>
<dbReference type="Gene3D" id="3.30.590.20">
    <property type="match status" value="1"/>
</dbReference>
<dbReference type="InterPro" id="IPR050141">
    <property type="entry name" value="GCL_type2/YbdK_subfam"/>
</dbReference>
<comment type="caution">
    <text evidence="1">The sequence shown here is derived from an EMBL/GenBank/DDBJ whole genome shotgun (WGS) entry which is preliminary data.</text>
</comment>
<sequence length="418" mass="46934">MSDEDEPVRLHAFKGYGIELEYMIVDRDSLAVRPIADRLFVDDAGAQRNEVERGLFGWSNELVMHVIEVKNQRPITSLAMLPDAFHDEVQQINKRLAAHHARLMPTAMHPWMDPLAETRLWPHDNGPIYQAYDRIFDTKGHGWANLQSMHINLPFAGDAEFARLHAAIRLILPILPALAASSPVADGALTGWADYRMRVYWDNASQFPSISGMVVPETITSREAYEQRILAPMYRDIASQDPDGVLRHEWLNSRGAIARFDRNAIEIRVVDTQECPRADIAVAAAACAAVRTLYRESTAPLVAQQEVTTAALAGMLEACIRDGESAVISHAPYLALLGYPGDECSAHQLWRHLIDAMRRDDSLHMAVWSEPLETYLEQGSLSTRIRRAAGDKPGRTRLKAVYEELCDCLEQNRMFTGL</sequence>
<dbReference type="InterPro" id="IPR014746">
    <property type="entry name" value="Gln_synth/guanido_kin_cat_dom"/>
</dbReference>
<dbReference type="GO" id="GO:0004357">
    <property type="term" value="F:glutamate-cysteine ligase activity"/>
    <property type="evidence" value="ECO:0007669"/>
    <property type="project" value="InterPro"/>
</dbReference>
<gene>
    <name evidence="1" type="ORF">G3574_04620</name>
</gene>
<dbReference type="Pfam" id="PF04107">
    <property type="entry name" value="GCS2"/>
    <property type="match status" value="1"/>
</dbReference>
<evidence type="ECO:0000313" key="1">
    <source>
        <dbReference type="EMBL" id="NEX60353.1"/>
    </source>
</evidence>
<protein>
    <submittedName>
        <fullName evidence="1">Glutamate--cysteine ligase</fullName>
    </submittedName>
</protein>
<evidence type="ECO:0000313" key="2">
    <source>
        <dbReference type="Proteomes" id="UP000482155"/>
    </source>
</evidence>
<dbReference type="GO" id="GO:0042398">
    <property type="term" value="P:modified amino acid biosynthetic process"/>
    <property type="evidence" value="ECO:0007669"/>
    <property type="project" value="InterPro"/>
</dbReference>
<organism evidence="1 2">
    <name type="scientific">Noviherbaspirillum galbum</name>
    <dbReference type="NCBI Taxonomy" id="2709383"/>
    <lineage>
        <taxon>Bacteria</taxon>
        <taxon>Pseudomonadati</taxon>
        <taxon>Pseudomonadota</taxon>
        <taxon>Betaproteobacteria</taxon>
        <taxon>Burkholderiales</taxon>
        <taxon>Oxalobacteraceae</taxon>
        <taxon>Noviherbaspirillum</taxon>
    </lineage>
</organism>
<reference evidence="1 2" key="1">
    <citation type="submission" date="2020-02" db="EMBL/GenBank/DDBJ databases">
        <authorList>
            <person name="Kim M.K."/>
        </authorList>
    </citation>
    <scope>NUCLEOTIDE SEQUENCE [LARGE SCALE GENOMIC DNA]</scope>
    <source>
        <strain evidence="1 2">17J57-3</strain>
    </source>
</reference>
<keyword evidence="2" id="KW-1185">Reference proteome</keyword>
<keyword evidence="1" id="KW-0436">Ligase</keyword>
<dbReference type="AlphaFoldDB" id="A0A6B3SI43"/>
<dbReference type="EMBL" id="JAAIVB010000012">
    <property type="protein sequence ID" value="NEX60353.1"/>
    <property type="molecule type" value="Genomic_DNA"/>
</dbReference>
<dbReference type="Proteomes" id="UP000482155">
    <property type="component" value="Unassembled WGS sequence"/>
</dbReference>
<dbReference type="RefSeq" id="WP_163960843.1">
    <property type="nucleotide sequence ID" value="NZ_JAAIVB010000012.1"/>
</dbReference>
<name>A0A6B3SI43_9BURK</name>